<evidence type="ECO:0000313" key="1">
    <source>
        <dbReference type="EMBL" id="QHU26253.1"/>
    </source>
</evidence>
<dbReference type="EMBL" id="MN740438">
    <property type="protein sequence ID" value="QHU26253.1"/>
    <property type="molecule type" value="Genomic_DNA"/>
</dbReference>
<accession>A0A6C0L6N8</accession>
<proteinExistence type="predicted"/>
<protein>
    <submittedName>
        <fullName evidence="1">Uncharacterized protein</fullName>
    </submittedName>
</protein>
<sequence length="224" mass="25582">MQRIPVDYEPDGFRPCISIRSRREQNARETTNARHVEQWLTDGPFQKGNGMTLDSQGFSSRLNRESLDRHPQYQGTAELASNSELMSQVTESLVTILDLESRIRTMSGPQLDAAVKELQQQYALRDARIQAQKSGLADSMTHNPYFDKYDVASDSRNVARELRSVVYEDVGDRGMDESKKLLGRAFENRWIPGGYAKEVGLDRLEAFELLRPSVNRMTTMYNIN</sequence>
<name>A0A6C0L6N8_9ZZZZ</name>
<reference evidence="1" key="1">
    <citation type="journal article" date="2020" name="Nature">
        <title>Giant virus diversity and host interactions through global metagenomics.</title>
        <authorList>
            <person name="Schulz F."/>
            <person name="Roux S."/>
            <person name="Paez-Espino D."/>
            <person name="Jungbluth S."/>
            <person name="Walsh D.A."/>
            <person name="Denef V.J."/>
            <person name="McMahon K.D."/>
            <person name="Konstantinidis K.T."/>
            <person name="Eloe-Fadrosh E.A."/>
            <person name="Kyrpides N.C."/>
            <person name="Woyke T."/>
        </authorList>
    </citation>
    <scope>NUCLEOTIDE SEQUENCE</scope>
    <source>
        <strain evidence="1">GVMAG-M-3300027759-16</strain>
    </source>
</reference>
<dbReference type="AlphaFoldDB" id="A0A6C0L6N8"/>
<organism evidence="1">
    <name type="scientific">viral metagenome</name>
    <dbReference type="NCBI Taxonomy" id="1070528"/>
    <lineage>
        <taxon>unclassified sequences</taxon>
        <taxon>metagenomes</taxon>
        <taxon>organismal metagenomes</taxon>
    </lineage>
</organism>